<dbReference type="AlphaFoldDB" id="A0A4Q4TDQ0"/>
<dbReference type="PANTHER" id="PTHR11409:SF37">
    <property type="entry name" value="ADENOSINE DEAMINASE DOMAIN-CONTAINING PROTEIN"/>
    <property type="match status" value="1"/>
</dbReference>
<dbReference type="OrthoDB" id="7202371at2759"/>
<organism evidence="2 3">
    <name type="scientific">Monosporascus ibericus</name>
    <dbReference type="NCBI Taxonomy" id="155417"/>
    <lineage>
        <taxon>Eukaryota</taxon>
        <taxon>Fungi</taxon>
        <taxon>Dikarya</taxon>
        <taxon>Ascomycota</taxon>
        <taxon>Pezizomycotina</taxon>
        <taxon>Sordariomycetes</taxon>
        <taxon>Xylariomycetidae</taxon>
        <taxon>Xylariales</taxon>
        <taxon>Xylariales incertae sedis</taxon>
        <taxon>Monosporascus</taxon>
    </lineage>
</organism>
<reference evidence="2 3" key="1">
    <citation type="submission" date="2018-06" db="EMBL/GenBank/DDBJ databases">
        <title>Complete Genomes of Monosporascus.</title>
        <authorList>
            <person name="Robinson A.J."/>
            <person name="Natvig D.O."/>
        </authorList>
    </citation>
    <scope>NUCLEOTIDE SEQUENCE [LARGE SCALE GENOMIC DNA]</scope>
    <source>
        <strain evidence="2 3">CBS 110550</strain>
    </source>
</reference>
<sequence>MAHLQVPKSFHEEISPKQFKIQMALDGVLKTMHKIEQQQMSGIQETRPSSDWQCQRRASDDEPQADCILQILKRMDVEKARNVGNHFLETRDLLGQSDLLQIMQDVPKGGQLHVHFNACLPPENLLDIAASMKRMFITSDRALLTEDDYNQSEIQFQILSEKREGLENLSERHKMRFQDFLHQFPREKMGYSAMQWLISKLVFQEGEVYKTPEEAWRMFNIRTRMMKGLFNYETAFKGYTRLFLEKLQAQGFQYAEIRLNFMNTNQLWSDDGNRQFTNQEMMEIIIHEYREFQRRSNQALGGLKVIYCTPRSFSKENVKASLKECLDFKLRWPKWIAGFDLVGEESKGHKLRYFLDEFMEFRVECKEKNVDIPFLFHCGETKDDPDGNLLTALALGAKRVAHGFALPQRPVVMERMVERGTSTLARDFYEVFLHTEGDGADFDEYHRHLPEQWCPMVTIIGSVQPRDDNSLLRCSRIMAQNSDLLAALTRPIAEAGILAQAAIHDPLMWTTKTSGRVDVLEQVLLVVKSSKRFVVWSISRLDDATDFRMLNAP</sequence>
<dbReference type="SUPFAM" id="SSF51556">
    <property type="entry name" value="Metallo-dependent hydrolases"/>
    <property type="match status" value="1"/>
</dbReference>
<dbReference type="Gene3D" id="3.20.20.140">
    <property type="entry name" value="Metal-dependent hydrolases"/>
    <property type="match status" value="1"/>
</dbReference>
<name>A0A4Q4TDQ0_9PEZI</name>
<dbReference type="InterPro" id="IPR006330">
    <property type="entry name" value="Ado/ade_deaminase"/>
</dbReference>
<dbReference type="GO" id="GO:0046103">
    <property type="term" value="P:inosine biosynthetic process"/>
    <property type="evidence" value="ECO:0007669"/>
    <property type="project" value="TreeGrafter"/>
</dbReference>
<proteinExistence type="predicted"/>
<feature type="compositionally biased region" description="Polar residues" evidence="1">
    <location>
        <begin position="40"/>
        <end position="53"/>
    </location>
</feature>
<comment type="caution">
    <text evidence="2">The sequence shown here is derived from an EMBL/GenBank/DDBJ whole genome shotgun (WGS) entry which is preliminary data.</text>
</comment>
<dbReference type="GO" id="GO:0004000">
    <property type="term" value="F:adenosine deaminase activity"/>
    <property type="evidence" value="ECO:0007669"/>
    <property type="project" value="TreeGrafter"/>
</dbReference>
<dbReference type="EMBL" id="QJNU01000251">
    <property type="protein sequence ID" value="RYP03600.1"/>
    <property type="molecule type" value="Genomic_DNA"/>
</dbReference>
<evidence type="ECO:0000313" key="2">
    <source>
        <dbReference type="EMBL" id="RYP03600.1"/>
    </source>
</evidence>
<dbReference type="InterPro" id="IPR032466">
    <property type="entry name" value="Metal_Hydrolase"/>
</dbReference>
<dbReference type="Proteomes" id="UP000293360">
    <property type="component" value="Unassembled WGS sequence"/>
</dbReference>
<dbReference type="GO" id="GO:0006154">
    <property type="term" value="P:adenosine catabolic process"/>
    <property type="evidence" value="ECO:0007669"/>
    <property type="project" value="TreeGrafter"/>
</dbReference>
<dbReference type="PANTHER" id="PTHR11409">
    <property type="entry name" value="ADENOSINE DEAMINASE"/>
    <property type="match status" value="1"/>
</dbReference>
<dbReference type="STRING" id="155417.A0A4Q4TDQ0"/>
<protein>
    <submittedName>
        <fullName evidence="2">Uncharacterized protein</fullName>
    </submittedName>
</protein>
<feature type="region of interest" description="Disordered" evidence="1">
    <location>
        <begin position="40"/>
        <end position="59"/>
    </location>
</feature>
<evidence type="ECO:0000313" key="3">
    <source>
        <dbReference type="Proteomes" id="UP000293360"/>
    </source>
</evidence>
<gene>
    <name evidence="2" type="ORF">DL764_005030</name>
</gene>
<keyword evidence="3" id="KW-1185">Reference proteome</keyword>
<accession>A0A4Q4TDQ0</accession>
<evidence type="ECO:0000256" key="1">
    <source>
        <dbReference type="SAM" id="MobiDB-lite"/>
    </source>
</evidence>